<protein>
    <recommendedName>
        <fullName evidence="3">MarR family transcriptional regulator</fullName>
    </recommendedName>
</protein>
<reference evidence="1 2" key="1">
    <citation type="submission" date="2020-10" db="EMBL/GenBank/DDBJ databases">
        <title>Sequencing the genomes of 1000 actinobacteria strains.</title>
        <authorList>
            <person name="Klenk H.-P."/>
        </authorList>
    </citation>
    <scope>NUCLEOTIDE SEQUENCE [LARGE SCALE GENOMIC DNA]</scope>
    <source>
        <strain evidence="1 2">DSM 43748</strain>
    </source>
</reference>
<name>A0ABR9K8K1_9ACTN</name>
<dbReference type="Gene3D" id="1.10.10.10">
    <property type="entry name" value="Winged helix-like DNA-binding domain superfamily/Winged helix DNA-binding domain"/>
    <property type="match status" value="1"/>
</dbReference>
<evidence type="ECO:0000313" key="2">
    <source>
        <dbReference type="Proteomes" id="UP000661607"/>
    </source>
</evidence>
<gene>
    <name evidence="1" type="ORF">H4W81_001014</name>
</gene>
<sequence length="89" mass="8959">MHGRVPSPLVQSVHAAVKALAGAGLVRDNTARAGAASAIEITPDGTRLLQAAGAAAAGADDRLFGPDADPIQRQVAHAVRTAFEGPQPD</sequence>
<accession>A0ABR9K8K1</accession>
<proteinExistence type="predicted"/>
<dbReference type="InterPro" id="IPR036388">
    <property type="entry name" value="WH-like_DNA-bd_sf"/>
</dbReference>
<comment type="caution">
    <text evidence="1">The sequence shown here is derived from an EMBL/GenBank/DDBJ whole genome shotgun (WGS) entry which is preliminary data.</text>
</comment>
<organism evidence="1 2">
    <name type="scientific">Nonomuraea africana</name>
    <dbReference type="NCBI Taxonomy" id="46171"/>
    <lineage>
        <taxon>Bacteria</taxon>
        <taxon>Bacillati</taxon>
        <taxon>Actinomycetota</taxon>
        <taxon>Actinomycetes</taxon>
        <taxon>Streptosporangiales</taxon>
        <taxon>Streptosporangiaceae</taxon>
        <taxon>Nonomuraea</taxon>
    </lineage>
</organism>
<evidence type="ECO:0008006" key="3">
    <source>
        <dbReference type="Google" id="ProtNLM"/>
    </source>
</evidence>
<dbReference type="Proteomes" id="UP000661607">
    <property type="component" value="Unassembled WGS sequence"/>
</dbReference>
<dbReference type="EMBL" id="JADBEF010000001">
    <property type="protein sequence ID" value="MBE1558235.1"/>
    <property type="molecule type" value="Genomic_DNA"/>
</dbReference>
<evidence type="ECO:0000313" key="1">
    <source>
        <dbReference type="EMBL" id="MBE1558235.1"/>
    </source>
</evidence>
<keyword evidence="2" id="KW-1185">Reference proteome</keyword>
<dbReference type="RefSeq" id="WP_225958466.1">
    <property type="nucleotide sequence ID" value="NZ_BAAASY010000036.1"/>
</dbReference>